<accession>A0A4D6M8U5</accession>
<dbReference type="EMBL" id="CP039350">
    <property type="protein sequence ID" value="QCD96928.1"/>
    <property type="molecule type" value="Genomic_DNA"/>
</dbReference>
<evidence type="ECO:0000256" key="1">
    <source>
        <dbReference type="SAM" id="MobiDB-lite"/>
    </source>
</evidence>
<evidence type="ECO:0000313" key="3">
    <source>
        <dbReference type="Proteomes" id="UP000501690"/>
    </source>
</evidence>
<feature type="compositionally biased region" description="Acidic residues" evidence="1">
    <location>
        <begin position="54"/>
        <end position="65"/>
    </location>
</feature>
<gene>
    <name evidence="2" type="ORF">DEO72_LG6g1638</name>
</gene>
<dbReference type="Proteomes" id="UP000501690">
    <property type="component" value="Linkage Group LG6"/>
</dbReference>
<protein>
    <submittedName>
        <fullName evidence="2">Uncharacterized protein</fullName>
    </submittedName>
</protein>
<feature type="compositionally biased region" description="Basic and acidic residues" evidence="1">
    <location>
        <begin position="1"/>
        <end position="10"/>
    </location>
</feature>
<evidence type="ECO:0000313" key="2">
    <source>
        <dbReference type="EMBL" id="QCD96928.1"/>
    </source>
</evidence>
<name>A0A4D6M8U5_VIGUN</name>
<organism evidence="2 3">
    <name type="scientific">Vigna unguiculata</name>
    <name type="common">Cowpea</name>
    <dbReference type="NCBI Taxonomy" id="3917"/>
    <lineage>
        <taxon>Eukaryota</taxon>
        <taxon>Viridiplantae</taxon>
        <taxon>Streptophyta</taxon>
        <taxon>Embryophyta</taxon>
        <taxon>Tracheophyta</taxon>
        <taxon>Spermatophyta</taxon>
        <taxon>Magnoliopsida</taxon>
        <taxon>eudicotyledons</taxon>
        <taxon>Gunneridae</taxon>
        <taxon>Pentapetalae</taxon>
        <taxon>rosids</taxon>
        <taxon>fabids</taxon>
        <taxon>Fabales</taxon>
        <taxon>Fabaceae</taxon>
        <taxon>Papilionoideae</taxon>
        <taxon>50 kb inversion clade</taxon>
        <taxon>NPAAA clade</taxon>
        <taxon>indigoferoid/millettioid clade</taxon>
        <taxon>Phaseoleae</taxon>
        <taxon>Vigna</taxon>
    </lineage>
</organism>
<feature type="compositionally biased region" description="Basic and acidic residues" evidence="1">
    <location>
        <begin position="32"/>
        <end position="53"/>
    </location>
</feature>
<feature type="region of interest" description="Disordered" evidence="1">
    <location>
        <begin position="1"/>
        <end position="94"/>
    </location>
</feature>
<dbReference type="AlphaFoldDB" id="A0A4D6M8U5"/>
<reference evidence="2 3" key="1">
    <citation type="submission" date="2019-04" db="EMBL/GenBank/DDBJ databases">
        <title>An improved genome assembly and genetic linkage map for asparagus bean, Vigna unguiculata ssp. sesquipedialis.</title>
        <authorList>
            <person name="Xia Q."/>
            <person name="Zhang R."/>
            <person name="Dong Y."/>
        </authorList>
    </citation>
    <scope>NUCLEOTIDE SEQUENCE [LARGE SCALE GENOMIC DNA]</scope>
    <source>
        <tissue evidence="2">Leaf</tissue>
    </source>
</reference>
<keyword evidence="3" id="KW-1185">Reference proteome</keyword>
<sequence>MGESEGHVEVDAGVSEGHVEVDVGGEGDNEDDKIQESVSEGRVDVDGAEKGDCEEREGDDEDDFDVNSWNESVGDTLNEEDPVDVSIHNDKDKDNSWKGVYLTLNGNLKV</sequence>
<proteinExistence type="predicted"/>